<dbReference type="InterPro" id="IPR058415">
    <property type="entry name" value="DUF8102"/>
</dbReference>
<accession>A0A1H6FT71</accession>
<proteinExistence type="predicted"/>
<name>A0A1H6FT71_9EURY</name>
<dbReference type="AlphaFoldDB" id="A0A1H6FT71"/>
<dbReference type="Proteomes" id="UP000199112">
    <property type="component" value="Unassembled WGS sequence"/>
</dbReference>
<feature type="domain" description="Domain of unknown function" evidence="1">
    <location>
        <begin position="14"/>
        <end position="190"/>
    </location>
</feature>
<reference evidence="3" key="1">
    <citation type="submission" date="2016-10" db="EMBL/GenBank/DDBJ databases">
        <authorList>
            <person name="Varghese N."/>
            <person name="Submissions S."/>
        </authorList>
    </citation>
    <scope>NUCLEOTIDE SEQUENCE [LARGE SCALE GENOMIC DNA]</scope>
    <source>
        <strain evidence="3">CGMCC 1.8981</strain>
    </source>
</reference>
<dbReference type="Pfam" id="PF26404">
    <property type="entry name" value="DUF8102"/>
    <property type="match status" value="1"/>
</dbReference>
<evidence type="ECO:0000313" key="2">
    <source>
        <dbReference type="EMBL" id="SEH13093.1"/>
    </source>
</evidence>
<protein>
    <recommendedName>
        <fullName evidence="1">Domain of unknown function domain-containing protein</fullName>
    </recommendedName>
</protein>
<evidence type="ECO:0000259" key="1">
    <source>
        <dbReference type="Pfam" id="PF26404"/>
    </source>
</evidence>
<keyword evidence="3" id="KW-1185">Reference proteome</keyword>
<sequence length="202" mass="23105">MCSEATMNERKNAMLTTEDRRWLTGEKAYTGEHAKQQRYQRRRDIRKRVYNTILDFSILFEHLEEAERQKLFEQLAETDGDERNDERRDDEFTNGLRDALAFVLYNTGLTESMLEEDAAHAESLAERLLRDAVYESGKRDEILVEDVALEVDATPGPIAAVVKDLKAGNDVSPAGLRLLMESDRVDTAEVQACITELVFDDE</sequence>
<dbReference type="EMBL" id="FNWL01000001">
    <property type="protein sequence ID" value="SEH13093.1"/>
    <property type="molecule type" value="Genomic_DNA"/>
</dbReference>
<organism evidence="2 3">
    <name type="scientific">Natronorubrum sediminis</name>
    <dbReference type="NCBI Taxonomy" id="640943"/>
    <lineage>
        <taxon>Archaea</taxon>
        <taxon>Methanobacteriati</taxon>
        <taxon>Methanobacteriota</taxon>
        <taxon>Stenosarchaea group</taxon>
        <taxon>Halobacteria</taxon>
        <taxon>Halobacteriales</taxon>
        <taxon>Natrialbaceae</taxon>
        <taxon>Natronorubrum</taxon>
    </lineage>
</organism>
<evidence type="ECO:0000313" key="3">
    <source>
        <dbReference type="Proteomes" id="UP000199112"/>
    </source>
</evidence>
<gene>
    <name evidence="2" type="ORF">SAMN04487967_1143</name>
</gene>